<evidence type="ECO:0000313" key="3">
    <source>
        <dbReference type="Proteomes" id="UP001162891"/>
    </source>
</evidence>
<evidence type="ECO:0000313" key="2">
    <source>
        <dbReference type="EMBL" id="BDG06288.1"/>
    </source>
</evidence>
<dbReference type="InterPro" id="IPR045739">
    <property type="entry name" value="ACT_dom_pair"/>
</dbReference>
<keyword evidence="3" id="KW-1185">Reference proteome</keyword>
<protein>
    <recommendedName>
        <fullName evidence="1">ACT domain-containing protein</fullName>
    </recommendedName>
</protein>
<organism evidence="2 3">
    <name type="scientific">Anaeromyxobacter oryzae</name>
    <dbReference type="NCBI Taxonomy" id="2918170"/>
    <lineage>
        <taxon>Bacteria</taxon>
        <taxon>Pseudomonadati</taxon>
        <taxon>Myxococcota</taxon>
        <taxon>Myxococcia</taxon>
        <taxon>Myxococcales</taxon>
        <taxon>Cystobacterineae</taxon>
        <taxon>Anaeromyxobacteraceae</taxon>
        <taxon>Anaeromyxobacter</taxon>
    </lineage>
</organism>
<evidence type="ECO:0000259" key="1">
    <source>
        <dbReference type="PROSITE" id="PS51671"/>
    </source>
</evidence>
<dbReference type="Proteomes" id="UP001162891">
    <property type="component" value="Chromosome"/>
</dbReference>
<dbReference type="PROSITE" id="PS51671">
    <property type="entry name" value="ACT"/>
    <property type="match status" value="1"/>
</dbReference>
<dbReference type="InterPro" id="IPR002912">
    <property type="entry name" value="ACT_dom"/>
</dbReference>
<gene>
    <name evidence="2" type="ORF">AMOR_52840</name>
</gene>
<dbReference type="PANTHER" id="PTHR40099:SF1">
    <property type="entry name" value="ACETOLACTATE SYNTHASE, SMALL SUBUNIT"/>
    <property type="match status" value="1"/>
</dbReference>
<proteinExistence type="predicted"/>
<name>A0ABN6N2Q2_9BACT</name>
<dbReference type="PANTHER" id="PTHR40099">
    <property type="entry name" value="ACETOLACTATE SYNTHASE, SMALL SUBUNIT"/>
    <property type="match status" value="1"/>
</dbReference>
<dbReference type="RefSeq" id="WP_248355735.1">
    <property type="nucleotide sequence ID" value="NZ_AP025591.1"/>
</dbReference>
<dbReference type="InterPro" id="IPR045865">
    <property type="entry name" value="ACT-like_dom_sf"/>
</dbReference>
<dbReference type="EMBL" id="AP025591">
    <property type="protein sequence ID" value="BDG06288.1"/>
    <property type="molecule type" value="Genomic_DNA"/>
</dbReference>
<feature type="domain" description="ACT" evidence="1">
    <location>
        <begin position="6"/>
        <end position="80"/>
    </location>
</feature>
<dbReference type="SUPFAM" id="SSF55021">
    <property type="entry name" value="ACT-like"/>
    <property type="match status" value="2"/>
</dbReference>
<sequence>MPRAKQISAWVEDRPGMLGQVADALGEKGISIRAFMATAMDGRGFVRVVVDKPAAAKRIFAKHGWKTTEDEVVEVTIADRPGALGNVADRLGAAGVNVAYAYVGTAKSASKVNLYLAVPDVKAALRVLR</sequence>
<accession>A0ABN6N2Q2</accession>
<dbReference type="Gene3D" id="3.30.2130.10">
    <property type="entry name" value="VC0802-like"/>
    <property type="match status" value="1"/>
</dbReference>
<reference evidence="3" key="1">
    <citation type="journal article" date="2022" name="Int. J. Syst. Evol. Microbiol.">
        <title>Anaeromyxobacter oryzae sp. nov., Anaeromyxobacter diazotrophicus sp. nov. and Anaeromyxobacter paludicola sp. nov., isolated from paddy soils.</title>
        <authorList>
            <person name="Itoh H."/>
            <person name="Xu Z."/>
            <person name="Mise K."/>
            <person name="Masuda Y."/>
            <person name="Ushijima N."/>
            <person name="Hayakawa C."/>
            <person name="Shiratori Y."/>
            <person name="Senoo K."/>
        </authorList>
    </citation>
    <scope>NUCLEOTIDE SEQUENCE [LARGE SCALE GENOMIC DNA]</scope>
    <source>
        <strain evidence="3">Red232</strain>
    </source>
</reference>
<dbReference type="Pfam" id="PF19571">
    <property type="entry name" value="ACT_8"/>
    <property type="match status" value="1"/>
</dbReference>